<comment type="caution">
    <text evidence="3">The sequence shown here is derived from an EMBL/GenBank/DDBJ whole genome shotgun (WGS) entry which is preliminary data.</text>
</comment>
<dbReference type="Gene3D" id="3.10.310.50">
    <property type="match status" value="1"/>
</dbReference>
<feature type="region of interest" description="Disordered" evidence="1">
    <location>
        <begin position="152"/>
        <end position="171"/>
    </location>
</feature>
<dbReference type="RefSeq" id="WP_085357669.1">
    <property type="nucleotide sequence ID" value="NZ_MTAB01000002.1"/>
</dbReference>
<protein>
    <recommendedName>
        <fullName evidence="2">TPM domain-containing protein</fullName>
    </recommendedName>
</protein>
<evidence type="ECO:0000313" key="3">
    <source>
        <dbReference type="EMBL" id="OSI24951.1"/>
    </source>
</evidence>
<dbReference type="PANTHER" id="PTHR30373:SF8">
    <property type="entry name" value="BLL7265 PROTEIN"/>
    <property type="match status" value="1"/>
</dbReference>
<dbReference type="InterPro" id="IPR007621">
    <property type="entry name" value="TPM_dom"/>
</dbReference>
<dbReference type="Proteomes" id="UP000193303">
    <property type="component" value="Unassembled WGS sequence"/>
</dbReference>
<evidence type="ECO:0000259" key="2">
    <source>
        <dbReference type="Pfam" id="PF04536"/>
    </source>
</evidence>
<dbReference type="STRING" id="1931275.BV914_01335"/>
<dbReference type="EMBL" id="MTAB01000002">
    <property type="protein sequence ID" value="OSI24951.1"/>
    <property type="molecule type" value="Genomic_DNA"/>
</dbReference>
<reference evidence="4" key="1">
    <citation type="submission" date="2017-01" db="EMBL/GenBank/DDBJ databases">
        <authorList>
            <person name="Mah S.A."/>
            <person name="Swanson W.J."/>
            <person name="Moy G.W."/>
            <person name="Vacquier V.D."/>
        </authorList>
    </citation>
    <scope>NUCLEOTIDE SEQUENCE [LARGE SCALE GENOMIC DNA]</scope>
    <source>
        <strain evidence="4">124861</strain>
    </source>
</reference>
<dbReference type="AlphaFoldDB" id="A0A1X3DKP7"/>
<evidence type="ECO:0000256" key="1">
    <source>
        <dbReference type="SAM" id="MobiDB-lite"/>
    </source>
</evidence>
<feature type="domain" description="TPM" evidence="2">
    <location>
        <begin position="23"/>
        <end position="143"/>
    </location>
</feature>
<organism evidence="3 4">
    <name type="scientific">Neisseria dumasiana</name>
    <dbReference type="NCBI Taxonomy" id="1931275"/>
    <lineage>
        <taxon>Bacteria</taxon>
        <taxon>Pseudomonadati</taxon>
        <taxon>Pseudomonadota</taxon>
        <taxon>Betaproteobacteria</taxon>
        <taxon>Neisseriales</taxon>
        <taxon>Neisseriaceae</taxon>
        <taxon>Neisseria</taxon>
    </lineage>
</organism>
<dbReference type="Pfam" id="PF04536">
    <property type="entry name" value="TPM_phosphatase"/>
    <property type="match status" value="1"/>
</dbReference>
<accession>A0A1X3DKP7</accession>
<dbReference type="PANTHER" id="PTHR30373">
    <property type="entry name" value="UPF0603 PROTEIN YGCG"/>
    <property type="match status" value="1"/>
</dbReference>
<dbReference type="OrthoDB" id="5683663at2"/>
<evidence type="ECO:0000313" key="4">
    <source>
        <dbReference type="Proteomes" id="UP000193303"/>
    </source>
</evidence>
<sequence length="171" mass="19723">MEQNKFKRLWQHWLHPRFRVERYLPTSDLQRISREIGLSEQNHCGQIRFVVESRYPSAEVLRGLDTRTRAWQWFGELGVWNTEMNSGVLVYISFADHAVEIVADRGIAAKVDDADWQHVCQTMREAFRQGAFVTGLENGLREVSGLLTEHLPRSEGCNGGDNELPDDVVLR</sequence>
<name>A0A1X3DKP7_9NEIS</name>
<proteinExistence type="predicted"/>
<gene>
    <name evidence="3" type="ORF">BV912_00805</name>
</gene>